<feature type="non-terminal residue" evidence="2">
    <location>
        <position position="62"/>
    </location>
</feature>
<evidence type="ECO:0000313" key="2">
    <source>
        <dbReference type="EMBL" id="MBN3290668.1"/>
    </source>
</evidence>
<dbReference type="Proteomes" id="UP001166052">
    <property type="component" value="Unassembled WGS sequence"/>
</dbReference>
<dbReference type="Gene3D" id="1.10.20.10">
    <property type="entry name" value="Histone, subunit A"/>
    <property type="match status" value="1"/>
</dbReference>
<keyword evidence="3" id="KW-1185">Reference proteome</keyword>
<dbReference type="SUPFAM" id="SSF47113">
    <property type="entry name" value="Histone-fold"/>
    <property type="match status" value="1"/>
</dbReference>
<accession>A0ABS2YXP6</accession>
<evidence type="ECO:0000256" key="1">
    <source>
        <dbReference type="ARBA" id="ARBA00010343"/>
    </source>
</evidence>
<gene>
    <name evidence="2" type="primary">His2</name>
    <name evidence="2" type="ORF">GTO92_0007978</name>
</gene>
<dbReference type="EMBL" id="JAAWVN010009051">
    <property type="protein sequence ID" value="MBN3290668.1"/>
    <property type="molecule type" value="Genomic_DNA"/>
</dbReference>
<evidence type="ECO:0000313" key="3">
    <source>
        <dbReference type="Proteomes" id="UP001166052"/>
    </source>
</evidence>
<dbReference type="InterPro" id="IPR009072">
    <property type="entry name" value="Histone-fold"/>
</dbReference>
<organism evidence="2 3">
    <name type="scientific">Polypterus senegalus</name>
    <name type="common">Senegal bichir</name>
    <dbReference type="NCBI Taxonomy" id="55291"/>
    <lineage>
        <taxon>Eukaryota</taxon>
        <taxon>Metazoa</taxon>
        <taxon>Chordata</taxon>
        <taxon>Craniata</taxon>
        <taxon>Vertebrata</taxon>
        <taxon>Euteleostomi</taxon>
        <taxon>Actinopterygii</taxon>
        <taxon>Polypteriformes</taxon>
        <taxon>Polypteridae</taxon>
        <taxon>Polypterus</taxon>
    </lineage>
</organism>
<comment type="similarity">
    <text evidence="1">Belongs to the histone H3 family.</text>
</comment>
<protein>
    <submittedName>
        <fullName evidence="2">H3 protein</fullName>
    </submittedName>
</protein>
<dbReference type="PRINTS" id="PR00622">
    <property type="entry name" value="HISTONEH3"/>
</dbReference>
<comment type="caution">
    <text evidence="2">The sequence shown here is derived from an EMBL/GenBank/DDBJ whole genome shotgun (WGS) entry which is preliminary data.</text>
</comment>
<reference evidence="2" key="1">
    <citation type="journal article" date="2021" name="Cell">
        <title>Tracing the genetic footprints of vertebrate landing in non-teleost ray-finned fishes.</title>
        <authorList>
            <person name="Bi X."/>
            <person name="Wang K."/>
            <person name="Yang L."/>
            <person name="Pan H."/>
            <person name="Jiang H."/>
            <person name="Wei Q."/>
            <person name="Fang M."/>
            <person name="Yu H."/>
            <person name="Zhu C."/>
            <person name="Cai Y."/>
            <person name="He Y."/>
            <person name="Gan X."/>
            <person name="Zeng H."/>
            <person name="Yu D."/>
            <person name="Zhu Y."/>
            <person name="Jiang H."/>
            <person name="Qiu Q."/>
            <person name="Yang H."/>
            <person name="Zhang Y.E."/>
            <person name="Wang W."/>
            <person name="Zhu M."/>
            <person name="He S."/>
            <person name="Zhang G."/>
        </authorList>
    </citation>
    <scope>NUCLEOTIDE SEQUENCE</scope>
    <source>
        <strain evidence="2">Bchr_001</strain>
    </source>
</reference>
<dbReference type="InterPro" id="IPR000164">
    <property type="entry name" value="Histone_H3/CENP-A"/>
</dbReference>
<feature type="non-terminal residue" evidence="2">
    <location>
        <position position="1"/>
    </location>
</feature>
<name>A0ABS2YXP6_POLSE</name>
<proteinExistence type="inferred from homology"/>
<dbReference type="PANTHER" id="PTHR11426">
    <property type="entry name" value="HISTONE H3"/>
    <property type="match status" value="1"/>
</dbReference>
<sequence>SPPSGRVNRPHRYGPGMVALREIHQYQSCTELLTCKSPFQWLRVTVMLNDVQLACQIQGEGA</sequence>